<feature type="domain" description="Reverse transcriptase zinc-binding" evidence="1">
    <location>
        <begin position="101"/>
        <end position="162"/>
    </location>
</feature>
<comment type="caution">
    <text evidence="2">The sequence shown here is derived from an EMBL/GenBank/DDBJ whole genome shotgun (WGS) entry which is preliminary data.</text>
</comment>
<accession>A0A9R1WPM3</accession>
<protein>
    <recommendedName>
        <fullName evidence="1">Reverse transcriptase zinc-binding domain-containing protein</fullName>
    </recommendedName>
</protein>
<evidence type="ECO:0000313" key="3">
    <source>
        <dbReference type="Proteomes" id="UP000235145"/>
    </source>
</evidence>
<name>A0A9R1WPM3_LACSA</name>
<dbReference type="EMBL" id="NBSK02000001">
    <property type="protein sequence ID" value="KAJ0226467.1"/>
    <property type="molecule type" value="Genomic_DNA"/>
</dbReference>
<keyword evidence="3" id="KW-1185">Reference proteome</keyword>
<gene>
    <name evidence="2" type="ORF">LSAT_V11C100002990</name>
</gene>
<dbReference type="PANTHER" id="PTHR36617">
    <property type="entry name" value="PROTEIN, PUTATIVE-RELATED"/>
    <property type="match status" value="1"/>
</dbReference>
<reference evidence="2 3" key="1">
    <citation type="journal article" date="2017" name="Nat. Commun.">
        <title>Genome assembly with in vitro proximity ligation data and whole-genome triplication in lettuce.</title>
        <authorList>
            <person name="Reyes-Chin-Wo S."/>
            <person name="Wang Z."/>
            <person name="Yang X."/>
            <person name="Kozik A."/>
            <person name="Arikit S."/>
            <person name="Song C."/>
            <person name="Xia L."/>
            <person name="Froenicke L."/>
            <person name="Lavelle D.O."/>
            <person name="Truco M.J."/>
            <person name="Xia R."/>
            <person name="Zhu S."/>
            <person name="Xu C."/>
            <person name="Xu H."/>
            <person name="Xu X."/>
            <person name="Cox K."/>
            <person name="Korf I."/>
            <person name="Meyers B.C."/>
            <person name="Michelmore R.W."/>
        </authorList>
    </citation>
    <scope>NUCLEOTIDE SEQUENCE [LARGE SCALE GENOMIC DNA]</scope>
    <source>
        <strain evidence="3">cv. Salinas</strain>
        <tissue evidence="2">Seedlings</tissue>
    </source>
</reference>
<proteinExistence type="predicted"/>
<dbReference type="PANTHER" id="PTHR36617:SF15">
    <property type="entry name" value="REVERSE TRANSCRIPTASE ZINC-BINDING DOMAIN-CONTAINING PROTEIN"/>
    <property type="match status" value="1"/>
</dbReference>
<dbReference type="Proteomes" id="UP000235145">
    <property type="component" value="Unassembled WGS sequence"/>
</dbReference>
<evidence type="ECO:0000259" key="1">
    <source>
        <dbReference type="Pfam" id="PF13966"/>
    </source>
</evidence>
<organism evidence="2 3">
    <name type="scientific">Lactuca sativa</name>
    <name type="common">Garden lettuce</name>
    <dbReference type="NCBI Taxonomy" id="4236"/>
    <lineage>
        <taxon>Eukaryota</taxon>
        <taxon>Viridiplantae</taxon>
        <taxon>Streptophyta</taxon>
        <taxon>Embryophyta</taxon>
        <taxon>Tracheophyta</taxon>
        <taxon>Spermatophyta</taxon>
        <taxon>Magnoliopsida</taxon>
        <taxon>eudicotyledons</taxon>
        <taxon>Gunneridae</taxon>
        <taxon>Pentapetalae</taxon>
        <taxon>asterids</taxon>
        <taxon>campanulids</taxon>
        <taxon>Asterales</taxon>
        <taxon>Asteraceae</taxon>
        <taxon>Cichorioideae</taxon>
        <taxon>Cichorieae</taxon>
        <taxon>Lactucinae</taxon>
        <taxon>Lactuca</taxon>
    </lineage>
</organism>
<sequence>MNNEKLKTKYPSHYDLELHKLCSVSSRIVNTGNFWEWKSCPLLGGLSAELERLKQEIASCQLQPGHDKWTCLLPPEGSFTVEAIKRRLDKVALHSSSLPLISWCKVIPIKVLCFVWRAAQGHIPSAIALQSRGMDIDSTLCGTCIGEVECADHILMRCSYAKLIMNKIFKWCELNKE</sequence>
<evidence type="ECO:0000313" key="2">
    <source>
        <dbReference type="EMBL" id="KAJ0226467.1"/>
    </source>
</evidence>
<dbReference type="Pfam" id="PF13966">
    <property type="entry name" value="zf-RVT"/>
    <property type="match status" value="1"/>
</dbReference>
<dbReference type="InterPro" id="IPR026960">
    <property type="entry name" value="RVT-Znf"/>
</dbReference>
<dbReference type="AlphaFoldDB" id="A0A9R1WPM3"/>